<sequence>MVRKPWIRIAALAAAGATLAMTGATLAGCSHAIEGASEDANKNAAVVTTAAQDAAAKAKQQADQAATTVVQKTDQAGAKVSAATDTAAQKVVTATDQATAAVKDAPKEVDAALLVTPQVKTAIIRDVLLNDVRNEINVDTAHRVVHLKGHVVTQRMKDRAGDVAQDAIRKDYAGYTVSNELAVTAETN</sequence>
<evidence type="ECO:0000313" key="3">
    <source>
        <dbReference type="Proteomes" id="UP000287394"/>
    </source>
</evidence>
<keyword evidence="3" id="KW-1185">Reference proteome</keyword>
<dbReference type="AlphaFoldDB" id="A0A402CS19"/>
<dbReference type="RefSeq" id="WP_119320095.1">
    <property type="nucleotide sequence ID" value="NZ_AP025739.1"/>
</dbReference>
<name>A0A402CS19_9BACT</name>
<evidence type="ECO:0000259" key="1">
    <source>
        <dbReference type="Pfam" id="PF04972"/>
    </source>
</evidence>
<dbReference type="Pfam" id="PF04972">
    <property type="entry name" value="BON"/>
    <property type="match status" value="1"/>
</dbReference>
<dbReference type="Proteomes" id="UP000287394">
    <property type="component" value="Chromosome"/>
</dbReference>
<proteinExistence type="predicted"/>
<protein>
    <recommendedName>
        <fullName evidence="1">BON domain-containing protein</fullName>
    </recommendedName>
</protein>
<dbReference type="EMBL" id="AP025739">
    <property type="protein sequence ID" value="BDI28146.1"/>
    <property type="molecule type" value="Genomic_DNA"/>
</dbReference>
<organism evidence="2 3">
    <name type="scientific">Capsulimonas corticalis</name>
    <dbReference type="NCBI Taxonomy" id="2219043"/>
    <lineage>
        <taxon>Bacteria</taxon>
        <taxon>Bacillati</taxon>
        <taxon>Armatimonadota</taxon>
        <taxon>Armatimonadia</taxon>
        <taxon>Capsulimonadales</taxon>
        <taxon>Capsulimonadaceae</taxon>
        <taxon>Capsulimonas</taxon>
    </lineage>
</organism>
<gene>
    <name evidence="2" type="ORF">CCAX7_001970</name>
</gene>
<dbReference type="InterPro" id="IPR007055">
    <property type="entry name" value="BON_dom"/>
</dbReference>
<evidence type="ECO:0000313" key="2">
    <source>
        <dbReference type="EMBL" id="BDI28146.1"/>
    </source>
</evidence>
<feature type="domain" description="BON" evidence="1">
    <location>
        <begin position="120"/>
        <end position="166"/>
    </location>
</feature>
<reference evidence="2 3" key="1">
    <citation type="journal article" date="2019" name="Int. J. Syst. Evol. Microbiol.">
        <title>Capsulimonas corticalis gen. nov., sp. nov., an aerobic capsulated bacterium, of a novel bacterial order, Capsulimonadales ord. nov., of the class Armatimonadia of the phylum Armatimonadetes.</title>
        <authorList>
            <person name="Li J."/>
            <person name="Kudo C."/>
            <person name="Tonouchi A."/>
        </authorList>
    </citation>
    <scope>NUCLEOTIDE SEQUENCE [LARGE SCALE GENOMIC DNA]</scope>
    <source>
        <strain evidence="2 3">AX-7</strain>
    </source>
</reference>
<dbReference type="PROSITE" id="PS51257">
    <property type="entry name" value="PROKAR_LIPOPROTEIN"/>
    <property type="match status" value="1"/>
</dbReference>
<accession>A0A402CS19</accession>
<dbReference type="KEGG" id="ccot:CCAX7_001970"/>